<protein>
    <submittedName>
        <fullName evidence="1">Uncharacterized protein</fullName>
    </submittedName>
</protein>
<dbReference type="Gene3D" id="3.80.10.10">
    <property type="entry name" value="Ribonuclease Inhibitor"/>
    <property type="match status" value="1"/>
</dbReference>
<comment type="caution">
    <text evidence="1">The sequence shown here is derived from an EMBL/GenBank/DDBJ whole genome shotgun (WGS) entry which is preliminary data.</text>
</comment>
<dbReference type="PANTHER" id="PTHR46759:SF1">
    <property type="entry name" value="LEUCINE-RICH REPEAT-CONTAINING PROTEIN 72"/>
    <property type="match status" value="1"/>
</dbReference>
<dbReference type="EMBL" id="CAJZBQ010000063">
    <property type="protein sequence ID" value="CAG9335787.1"/>
    <property type="molecule type" value="Genomic_DNA"/>
</dbReference>
<dbReference type="SUPFAM" id="SSF52058">
    <property type="entry name" value="L domain-like"/>
    <property type="match status" value="1"/>
</dbReference>
<dbReference type="SMART" id="SM00365">
    <property type="entry name" value="LRR_SD22"/>
    <property type="match status" value="2"/>
</dbReference>
<name>A0AAU9KER5_9CILI</name>
<dbReference type="InterPro" id="IPR001611">
    <property type="entry name" value="Leu-rich_rpt"/>
</dbReference>
<accession>A0AAU9KER5</accession>
<dbReference type="PROSITE" id="PS51450">
    <property type="entry name" value="LRR"/>
    <property type="match status" value="2"/>
</dbReference>
<keyword evidence="2" id="KW-1185">Reference proteome</keyword>
<dbReference type="PANTHER" id="PTHR46759">
    <property type="entry name" value="LEUCINE-RICH REPEAT-CONTAINING PROTEIN 72"/>
    <property type="match status" value="1"/>
</dbReference>
<dbReference type="InterPro" id="IPR032675">
    <property type="entry name" value="LRR_dom_sf"/>
</dbReference>
<organism evidence="1 2">
    <name type="scientific">Blepharisma stoltei</name>
    <dbReference type="NCBI Taxonomy" id="1481888"/>
    <lineage>
        <taxon>Eukaryota</taxon>
        <taxon>Sar</taxon>
        <taxon>Alveolata</taxon>
        <taxon>Ciliophora</taxon>
        <taxon>Postciliodesmatophora</taxon>
        <taxon>Heterotrichea</taxon>
        <taxon>Heterotrichida</taxon>
        <taxon>Blepharismidae</taxon>
        <taxon>Blepharisma</taxon>
    </lineage>
</organism>
<evidence type="ECO:0000313" key="2">
    <source>
        <dbReference type="Proteomes" id="UP001162131"/>
    </source>
</evidence>
<sequence>MSKKICTDLILKLNLTSTEQETLGREEQIEKVMQSYILHLEWQNIIEIDNLELYSHIKYLHLQYNLIEKIQNLEFMINLEFLTLEGNKITYIQGLKTLKNLLYLNLANNQIILLSTEEIPNDISILKLNGNPCASESEYRETLIKALPYLDELDGSAVRPEERLRILGLEVPKYAPIENEQFDETEEEFRISSENLDTIEKPDHGEIEKFMTEDEDLQLSKITEKAWEIVQRSKERVNKLLDDKVRVLTAISEENEKMSKENEKISE</sequence>
<gene>
    <name evidence="1" type="ORF">BSTOLATCC_MIC65109</name>
</gene>
<reference evidence="1" key="1">
    <citation type="submission" date="2021-09" db="EMBL/GenBank/DDBJ databases">
        <authorList>
            <consortium name="AG Swart"/>
            <person name="Singh M."/>
            <person name="Singh A."/>
            <person name="Seah K."/>
            <person name="Emmerich C."/>
        </authorList>
    </citation>
    <scope>NUCLEOTIDE SEQUENCE</scope>
    <source>
        <strain evidence="1">ATCC30299</strain>
    </source>
</reference>
<dbReference type="Proteomes" id="UP001162131">
    <property type="component" value="Unassembled WGS sequence"/>
</dbReference>
<proteinExistence type="predicted"/>
<evidence type="ECO:0000313" key="1">
    <source>
        <dbReference type="EMBL" id="CAG9335787.1"/>
    </source>
</evidence>
<dbReference type="AlphaFoldDB" id="A0AAU9KER5"/>
<dbReference type="InterPro" id="IPR042655">
    <property type="entry name" value="LRC72"/>
</dbReference>